<dbReference type="InterPro" id="IPR003737">
    <property type="entry name" value="GlcNAc_PI_deacetylase-related"/>
</dbReference>
<dbReference type="Pfam" id="PF02585">
    <property type="entry name" value="PIG-L"/>
    <property type="match status" value="1"/>
</dbReference>
<dbReference type="RefSeq" id="WP_368504481.1">
    <property type="nucleotide sequence ID" value="NZ_CP162551.1"/>
</dbReference>
<dbReference type="GO" id="GO:0071793">
    <property type="term" value="P:bacillithiol biosynthetic process"/>
    <property type="evidence" value="ECO:0007669"/>
    <property type="project" value="InterPro"/>
</dbReference>
<dbReference type="Gene3D" id="3.40.50.10320">
    <property type="entry name" value="LmbE-like"/>
    <property type="match status" value="1"/>
</dbReference>
<dbReference type="PANTHER" id="PTHR12993">
    <property type="entry name" value="N-ACETYLGLUCOSAMINYL-PHOSPHATIDYLINOSITOL DE-N-ACETYLASE-RELATED"/>
    <property type="match status" value="1"/>
</dbReference>
<dbReference type="PANTHER" id="PTHR12993:SF30">
    <property type="entry name" value="N-ACETYL-ALPHA-D-GLUCOSAMINYL L-MALATE DEACETYLASE 1"/>
    <property type="match status" value="1"/>
</dbReference>
<dbReference type="EMBL" id="CP162551">
    <property type="protein sequence ID" value="XDI37104.1"/>
    <property type="molecule type" value="Genomic_DNA"/>
</dbReference>
<accession>A0AB39BUL0</accession>
<dbReference type="InterPro" id="IPR023842">
    <property type="entry name" value="Bacillithiol_biosynth_BshB1"/>
</dbReference>
<dbReference type="GO" id="GO:0019213">
    <property type="term" value="F:deacetylase activity"/>
    <property type="evidence" value="ECO:0007669"/>
    <property type="project" value="InterPro"/>
</dbReference>
<protein>
    <submittedName>
        <fullName evidence="2">Bacillithiol biosynthesis deacetylase BshB1</fullName>
    </submittedName>
</protein>
<reference evidence="2" key="1">
    <citation type="submission" date="2024-07" db="EMBL/GenBank/DDBJ databases">
        <title>Identification and characteristics of an arsenic-resistant bacterial isolate, which belongs to a novel species.</title>
        <authorList>
            <person name="Juszczyk A."/>
            <person name="Kowalczyk A."/>
            <person name="Was K."/>
            <person name="Kosowicz W."/>
            <person name="Budzyn A."/>
            <person name="Latowski D."/>
        </authorList>
    </citation>
    <scope>NUCLEOTIDE SEQUENCE</scope>
    <source>
        <strain evidence="2">As8PL</strain>
    </source>
</reference>
<evidence type="ECO:0000256" key="1">
    <source>
        <dbReference type="ARBA" id="ARBA00001947"/>
    </source>
</evidence>
<name>A0AB39BUL0_9BACI</name>
<dbReference type="NCBIfam" id="TIGR04001">
    <property type="entry name" value="thiol_BshB1"/>
    <property type="match status" value="1"/>
</dbReference>
<dbReference type="SUPFAM" id="SSF102588">
    <property type="entry name" value="LmbE-like"/>
    <property type="match status" value="1"/>
</dbReference>
<sequence length="237" mass="26685">MTKLDILAFGAHPDDVEIGMGGTIALYSKRGFNIGVCNLTLAELSSNGTVETRQREASAASDILGVKKRIQLELPDRGLTFYTADQLQQIVSIIRMYKPKLVFAPFHIDRHPDHGMTTSIIKEAIFNSGIRNYRCESKLPAHRIEAYYLYMINAYERPDFIVDISLEIETKKRALAAFKSQFDKSDQSVETPLTNGYIEKVVARERLFGSEAGVGFAEGFKTTKPILVENLLEMREE</sequence>
<comment type="cofactor">
    <cofactor evidence="1">
        <name>Zn(2+)</name>
        <dbReference type="ChEBI" id="CHEBI:29105"/>
    </cofactor>
</comment>
<evidence type="ECO:0000313" key="2">
    <source>
        <dbReference type="EMBL" id="XDI37104.1"/>
    </source>
</evidence>
<gene>
    <name evidence="2" type="primary">bshB1</name>
    <name evidence="2" type="ORF">AB3N04_01970</name>
</gene>
<organism evidence="2">
    <name type="scientific">Alkalihalophilus sp. As8PL</name>
    <dbReference type="NCBI Taxonomy" id="3237103"/>
    <lineage>
        <taxon>Bacteria</taxon>
        <taxon>Bacillati</taxon>
        <taxon>Bacillota</taxon>
        <taxon>Bacilli</taxon>
        <taxon>Bacillales</taxon>
        <taxon>Bacillaceae</taxon>
        <taxon>Alkalihalophilus</taxon>
    </lineage>
</organism>
<proteinExistence type="predicted"/>
<dbReference type="GO" id="GO:0016811">
    <property type="term" value="F:hydrolase activity, acting on carbon-nitrogen (but not peptide) bonds, in linear amides"/>
    <property type="evidence" value="ECO:0007669"/>
    <property type="project" value="TreeGrafter"/>
</dbReference>
<dbReference type="AlphaFoldDB" id="A0AB39BUL0"/>
<dbReference type="InterPro" id="IPR024078">
    <property type="entry name" value="LmbE-like_dom_sf"/>
</dbReference>